<keyword evidence="2" id="KW-1185">Reference proteome</keyword>
<dbReference type="PROSITE" id="PS51257">
    <property type="entry name" value="PROKAR_LIPOPROTEIN"/>
    <property type="match status" value="1"/>
</dbReference>
<dbReference type="OrthoDB" id="1366696at2"/>
<dbReference type="KEGG" id="falb:HYN59_17230"/>
<reference evidence="1 2" key="1">
    <citation type="submission" date="2018-04" db="EMBL/GenBank/DDBJ databases">
        <title>Genome sequencing of Flavobacterium sp. HYN0059.</title>
        <authorList>
            <person name="Yi H."/>
            <person name="Baek C."/>
        </authorList>
    </citation>
    <scope>NUCLEOTIDE SEQUENCE [LARGE SCALE GENOMIC DNA]</scope>
    <source>
        <strain evidence="1 2">HYN0059</strain>
    </source>
</reference>
<protein>
    <recommendedName>
        <fullName evidence="3">Lipoprotein</fullName>
    </recommendedName>
</protein>
<dbReference type="AlphaFoldDB" id="A0A2S1R1Z6"/>
<name>A0A2S1R1Z6_9FLAO</name>
<organism evidence="1 2">
    <name type="scientific">Flavobacterium album</name>
    <dbReference type="NCBI Taxonomy" id="2175091"/>
    <lineage>
        <taxon>Bacteria</taxon>
        <taxon>Pseudomonadati</taxon>
        <taxon>Bacteroidota</taxon>
        <taxon>Flavobacteriia</taxon>
        <taxon>Flavobacteriales</taxon>
        <taxon>Flavobacteriaceae</taxon>
        <taxon>Flavobacterium</taxon>
    </lineage>
</organism>
<proteinExistence type="predicted"/>
<dbReference type="EMBL" id="CP029186">
    <property type="protein sequence ID" value="AWH86743.1"/>
    <property type="molecule type" value="Genomic_DNA"/>
</dbReference>
<accession>A0A2S1R1Z6</accession>
<evidence type="ECO:0000313" key="2">
    <source>
        <dbReference type="Proteomes" id="UP000244929"/>
    </source>
</evidence>
<sequence length="158" mass="16514">MKKIILPAIVAASFLFSCSSDDSERTNNNGSFSNDPVSGVVYGHDFTFVGGKASPINANGEDVLYIDLAGVAMDCDSDVETPIWIIVPAAVGDYTSANGASIQFSDDAAGSFQGSFNEHVKITSITDTTVKGQVMGDGDDDAVNSINGTFEVHFCGID</sequence>
<evidence type="ECO:0008006" key="3">
    <source>
        <dbReference type="Google" id="ProtNLM"/>
    </source>
</evidence>
<evidence type="ECO:0000313" key="1">
    <source>
        <dbReference type="EMBL" id="AWH86743.1"/>
    </source>
</evidence>
<gene>
    <name evidence="1" type="ORF">HYN59_17230</name>
</gene>
<dbReference type="RefSeq" id="WP_108779465.1">
    <property type="nucleotide sequence ID" value="NZ_CP029186.1"/>
</dbReference>
<dbReference type="Proteomes" id="UP000244929">
    <property type="component" value="Chromosome"/>
</dbReference>